<protein>
    <submittedName>
        <fullName evidence="3">Retrovirus-related Pol polyprotein</fullName>
    </submittedName>
</protein>
<feature type="compositionally biased region" description="Polar residues" evidence="1">
    <location>
        <begin position="181"/>
        <end position="193"/>
    </location>
</feature>
<evidence type="ECO:0000313" key="4">
    <source>
        <dbReference type="Proteomes" id="UP000634136"/>
    </source>
</evidence>
<evidence type="ECO:0000259" key="2">
    <source>
        <dbReference type="Pfam" id="PF03732"/>
    </source>
</evidence>
<sequence>MADGTRLKEMQVSISELQKSKEAADSVEVPHFVGTDVERWLFKMEEFFELYATPMKQRVKLASLHMEEDASDWYMRAKRNGLVKTCSPFYQAIKLRFGGTLYEDPKLAMKELQQTGTVEEYQAAFEKLSTKILKTPLSKSGVNSYTRSSNYSAYSPNSNSAKGGSNGESKGGVTYSMVGGNAQQSSAGSTTNYGGKMPSNYRSLMAEEIRIKRVKGECYYCDAKYTTRKNQFFDGPNRQEKYEIRQSDNFF</sequence>
<reference evidence="3" key="1">
    <citation type="submission" date="2020-09" db="EMBL/GenBank/DDBJ databases">
        <title>Genome-Enabled Discovery of Anthraquinone Biosynthesis in Senna tora.</title>
        <authorList>
            <person name="Kang S.-H."/>
            <person name="Pandey R.P."/>
            <person name="Lee C.-M."/>
            <person name="Sim J.-S."/>
            <person name="Jeong J.-T."/>
            <person name="Choi B.-S."/>
            <person name="Jung M."/>
            <person name="Ginzburg D."/>
            <person name="Zhao K."/>
            <person name="Won S.Y."/>
            <person name="Oh T.-J."/>
            <person name="Yu Y."/>
            <person name="Kim N.-H."/>
            <person name="Lee O.R."/>
            <person name="Lee T.-H."/>
            <person name="Bashyal P."/>
            <person name="Kim T.-S."/>
            <person name="Lee W.-H."/>
            <person name="Kawkins C."/>
            <person name="Kim C.-K."/>
            <person name="Kim J.S."/>
            <person name="Ahn B.O."/>
            <person name="Rhee S.Y."/>
            <person name="Sohng J.K."/>
        </authorList>
    </citation>
    <scope>NUCLEOTIDE SEQUENCE</scope>
    <source>
        <tissue evidence="3">Leaf</tissue>
    </source>
</reference>
<feature type="compositionally biased region" description="Low complexity" evidence="1">
    <location>
        <begin position="148"/>
        <end position="161"/>
    </location>
</feature>
<proteinExistence type="predicted"/>
<comment type="caution">
    <text evidence="3">The sequence shown here is derived from an EMBL/GenBank/DDBJ whole genome shotgun (WGS) entry which is preliminary data.</text>
</comment>
<dbReference type="EMBL" id="JAAIUW010000014">
    <property type="protein sequence ID" value="KAF7801223.1"/>
    <property type="molecule type" value="Genomic_DNA"/>
</dbReference>
<gene>
    <name evidence="3" type="ORF">G2W53_044503</name>
</gene>
<name>A0A834SF55_9FABA</name>
<accession>A0A834SF55</accession>
<evidence type="ECO:0000313" key="3">
    <source>
        <dbReference type="EMBL" id="KAF7801223.1"/>
    </source>
</evidence>
<keyword evidence="4" id="KW-1185">Reference proteome</keyword>
<organism evidence="3 4">
    <name type="scientific">Senna tora</name>
    <dbReference type="NCBI Taxonomy" id="362788"/>
    <lineage>
        <taxon>Eukaryota</taxon>
        <taxon>Viridiplantae</taxon>
        <taxon>Streptophyta</taxon>
        <taxon>Embryophyta</taxon>
        <taxon>Tracheophyta</taxon>
        <taxon>Spermatophyta</taxon>
        <taxon>Magnoliopsida</taxon>
        <taxon>eudicotyledons</taxon>
        <taxon>Gunneridae</taxon>
        <taxon>Pentapetalae</taxon>
        <taxon>rosids</taxon>
        <taxon>fabids</taxon>
        <taxon>Fabales</taxon>
        <taxon>Fabaceae</taxon>
        <taxon>Caesalpinioideae</taxon>
        <taxon>Cassia clade</taxon>
        <taxon>Senna</taxon>
    </lineage>
</organism>
<dbReference type="InterPro" id="IPR005162">
    <property type="entry name" value="Retrotrans_gag_dom"/>
</dbReference>
<dbReference type="AlphaFoldDB" id="A0A834SF55"/>
<dbReference type="Proteomes" id="UP000634136">
    <property type="component" value="Unassembled WGS sequence"/>
</dbReference>
<evidence type="ECO:0000256" key="1">
    <source>
        <dbReference type="SAM" id="MobiDB-lite"/>
    </source>
</evidence>
<feature type="domain" description="Retrotransposon gag" evidence="2">
    <location>
        <begin position="60"/>
        <end position="133"/>
    </location>
</feature>
<dbReference type="OrthoDB" id="1434596at2759"/>
<feature type="region of interest" description="Disordered" evidence="1">
    <location>
        <begin position="139"/>
        <end position="196"/>
    </location>
</feature>
<dbReference type="Pfam" id="PF03732">
    <property type="entry name" value="Retrotrans_gag"/>
    <property type="match status" value="1"/>
</dbReference>